<gene>
    <name evidence="2" type="ORF">GGQ99_002345</name>
</gene>
<name>A0ABR6L1H1_9HYPH</name>
<sequence>MKRIDPIPRNLSADSLLKSLGITAPRDIDLEAIAYYVGLRIKRRCLKCCEAMITGRGNKGIISVTPGGMIQRERFSIAHELGHWAYHRGETVACRATDIGKFSKTNAVERAADQYAADLLMPWTMFKAECKPHRRLDLNALKLVAGTFNTSLTATLIRMVTSGLYGNAMMITHGTGGRKWHRSADGIPGYWFPKPDLDRESFAFELLHNANTQDQSFPRKIGADAWFDNHAAPRYEVTEQSFRVPGEGVITILLLDGAMLS</sequence>
<dbReference type="Pfam" id="PF06114">
    <property type="entry name" value="Peptidase_M78"/>
    <property type="match status" value="1"/>
</dbReference>
<protein>
    <recommendedName>
        <fullName evidence="1">IrrE N-terminal-like domain-containing protein</fullName>
    </recommendedName>
</protein>
<accession>A0ABR6L1H1</accession>
<dbReference type="InterPro" id="IPR052345">
    <property type="entry name" value="Rad_response_metalloprotease"/>
</dbReference>
<dbReference type="InterPro" id="IPR010359">
    <property type="entry name" value="IrrE_HExxH"/>
</dbReference>
<evidence type="ECO:0000313" key="3">
    <source>
        <dbReference type="Proteomes" id="UP000539538"/>
    </source>
</evidence>
<keyword evidence="3" id="KW-1185">Reference proteome</keyword>
<feature type="domain" description="IrrE N-terminal-like" evidence="1">
    <location>
        <begin position="71"/>
        <end position="158"/>
    </location>
</feature>
<organism evidence="2 3">
    <name type="scientific">Aminobacter niigataensis</name>
    <dbReference type="NCBI Taxonomy" id="83265"/>
    <lineage>
        <taxon>Bacteria</taxon>
        <taxon>Pseudomonadati</taxon>
        <taxon>Pseudomonadota</taxon>
        <taxon>Alphaproteobacteria</taxon>
        <taxon>Hyphomicrobiales</taxon>
        <taxon>Phyllobacteriaceae</taxon>
        <taxon>Aminobacter</taxon>
    </lineage>
</organism>
<dbReference type="PANTHER" id="PTHR43236">
    <property type="entry name" value="ANTITOXIN HIGA1"/>
    <property type="match status" value="1"/>
</dbReference>
<proteinExistence type="predicted"/>
<dbReference type="PANTHER" id="PTHR43236:SF1">
    <property type="entry name" value="BLL7220 PROTEIN"/>
    <property type="match status" value="1"/>
</dbReference>
<dbReference type="RefSeq" id="WP_183262644.1">
    <property type="nucleotide sequence ID" value="NZ_BAAAVZ010000002.1"/>
</dbReference>
<dbReference type="EMBL" id="JACHOT010000002">
    <property type="protein sequence ID" value="MBB4650590.1"/>
    <property type="molecule type" value="Genomic_DNA"/>
</dbReference>
<reference evidence="2 3" key="1">
    <citation type="submission" date="2020-08" db="EMBL/GenBank/DDBJ databases">
        <title>Genomic Encyclopedia of Type Strains, Phase IV (KMG-IV): sequencing the most valuable type-strain genomes for metagenomic binning, comparative biology and taxonomic classification.</title>
        <authorList>
            <person name="Goeker M."/>
        </authorList>
    </citation>
    <scope>NUCLEOTIDE SEQUENCE [LARGE SCALE GENOMIC DNA]</scope>
    <source>
        <strain evidence="2 3">DSM 7050</strain>
    </source>
</reference>
<evidence type="ECO:0000313" key="2">
    <source>
        <dbReference type="EMBL" id="MBB4650590.1"/>
    </source>
</evidence>
<evidence type="ECO:0000259" key="1">
    <source>
        <dbReference type="Pfam" id="PF06114"/>
    </source>
</evidence>
<comment type="caution">
    <text evidence="2">The sequence shown here is derived from an EMBL/GenBank/DDBJ whole genome shotgun (WGS) entry which is preliminary data.</text>
</comment>
<dbReference type="Proteomes" id="UP000539538">
    <property type="component" value="Unassembled WGS sequence"/>
</dbReference>
<dbReference type="Gene3D" id="1.10.10.2910">
    <property type="match status" value="1"/>
</dbReference>